<proteinExistence type="predicted"/>
<evidence type="ECO:0008006" key="3">
    <source>
        <dbReference type="Google" id="ProtNLM"/>
    </source>
</evidence>
<keyword evidence="2" id="KW-1185">Reference proteome</keyword>
<evidence type="ECO:0000313" key="2">
    <source>
        <dbReference type="Proteomes" id="UP000233837"/>
    </source>
</evidence>
<accession>A0A2I0VEW4</accession>
<dbReference type="AlphaFoldDB" id="A0A2I0VEW4"/>
<evidence type="ECO:0000313" key="1">
    <source>
        <dbReference type="EMBL" id="PKU61967.1"/>
    </source>
</evidence>
<gene>
    <name evidence="1" type="ORF">MA16_Dca029202</name>
</gene>
<dbReference type="EMBL" id="KZ504536">
    <property type="protein sequence ID" value="PKU61967.1"/>
    <property type="molecule type" value="Genomic_DNA"/>
</dbReference>
<organism evidence="1 2">
    <name type="scientific">Dendrobium catenatum</name>
    <dbReference type="NCBI Taxonomy" id="906689"/>
    <lineage>
        <taxon>Eukaryota</taxon>
        <taxon>Viridiplantae</taxon>
        <taxon>Streptophyta</taxon>
        <taxon>Embryophyta</taxon>
        <taxon>Tracheophyta</taxon>
        <taxon>Spermatophyta</taxon>
        <taxon>Magnoliopsida</taxon>
        <taxon>Liliopsida</taxon>
        <taxon>Asparagales</taxon>
        <taxon>Orchidaceae</taxon>
        <taxon>Epidendroideae</taxon>
        <taxon>Malaxideae</taxon>
        <taxon>Dendrobiinae</taxon>
        <taxon>Dendrobium</taxon>
    </lineage>
</organism>
<reference evidence="1 2" key="1">
    <citation type="journal article" date="2016" name="Sci. Rep.">
        <title>The Dendrobium catenatum Lindl. genome sequence provides insights into polysaccharide synthase, floral development and adaptive evolution.</title>
        <authorList>
            <person name="Zhang G.Q."/>
            <person name="Xu Q."/>
            <person name="Bian C."/>
            <person name="Tsai W.C."/>
            <person name="Yeh C.M."/>
            <person name="Liu K.W."/>
            <person name="Yoshida K."/>
            <person name="Zhang L.S."/>
            <person name="Chang S.B."/>
            <person name="Chen F."/>
            <person name="Shi Y."/>
            <person name="Su Y.Y."/>
            <person name="Zhang Y.Q."/>
            <person name="Chen L.J."/>
            <person name="Yin Y."/>
            <person name="Lin M."/>
            <person name="Huang H."/>
            <person name="Deng H."/>
            <person name="Wang Z.W."/>
            <person name="Zhu S.L."/>
            <person name="Zhao X."/>
            <person name="Deng C."/>
            <person name="Niu S.C."/>
            <person name="Huang J."/>
            <person name="Wang M."/>
            <person name="Liu G.H."/>
            <person name="Yang H.J."/>
            <person name="Xiao X.J."/>
            <person name="Hsiao Y.Y."/>
            <person name="Wu W.L."/>
            <person name="Chen Y.Y."/>
            <person name="Mitsuda N."/>
            <person name="Ohme-Takagi M."/>
            <person name="Luo Y.B."/>
            <person name="Van de Peer Y."/>
            <person name="Liu Z.J."/>
        </authorList>
    </citation>
    <scope>NUCLEOTIDE SEQUENCE [LARGE SCALE GENOMIC DNA]</scope>
    <source>
        <tissue evidence="1">The whole plant</tissue>
    </source>
</reference>
<protein>
    <recommendedName>
        <fullName evidence="3">DDE Tnp4 domain-containing protein</fullName>
    </recommendedName>
</protein>
<reference evidence="1 2" key="2">
    <citation type="journal article" date="2017" name="Nature">
        <title>The Apostasia genome and the evolution of orchids.</title>
        <authorList>
            <person name="Zhang G.Q."/>
            <person name="Liu K.W."/>
            <person name="Li Z."/>
            <person name="Lohaus R."/>
            <person name="Hsiao Y.Y."/>
            <person name="Niu S.C."/>
            <person name="Wang J.Y."/>
            <person name="Lin Y.C."/>
            <person name="Xu Q."/>
            <person name="Chen L.J."/>
            <person name="Yoshida K."/>
            <person name="Fujiwara S."/>
            <person name="Wang Z.W."/>
            <person name="Zhang Y.Q."/>
            <person name="Mitsuda N."/>
            <person name="Wang M."/>
            <person name="Liu G.H."/>
            <person name="Pecoraro L."/>
            <person name="Huang H.X."/>
            <person name="Xiao X.J."/>
            <person name="Lin M."/>
            <person name="Wu X.Y."/>
            <person name="Wu W.L."/>
            <person name="Chen Y.Y."/>
            <person name="Chang S.B."/>
            <person name="Sakamoto S."/>
            <person name="Ohme-Takagi M."/>
            <person name="Yagi M."/>
            <person name="Zeng S.J."/>
            <person name="Shen C.Y."/>
            <person name="Yeh C.M."/>
            <person name="Luo Y.B."/>
            <person name="Tsai W.C."/>
            <person name="Van de Peer Y."/>
            <person name="Liu Z.J."/>
        </authorList>
    </citation>
    <scope>NUCLEOTIDE SEQUENCE [LARGE SCALE GENOMIC DNA]</scope>
    <source>
        <tissue evidence="1">The whole plant</tissue>
    </source>
</reference>
<sequence length="73" mass="8648">MWRPDKHKLPRIILVCCILHNIVIDQEDEVRDEMVLSHHHDVNYKQQLCNFSDKDGVTTRDKLSHYLSGRLPP</sequence>
<name>A0A2I0VEW4_9ASPA</name>
<dbReference type="Proteomes" id="UP000233837">
    <property type="component" value="Unassembled WGS sequence"/>
</dbReference>